<dbReference type="Proteomes" id="UP000765509">
    <property type="component" value="Unassembled WGS sequence"/>
</dbReference>
<evidence type="ECO:0000313" key="3">
    <source>
        <dbReference type="Proteomes" id="UP000765509"/>
    </source>
</evidence>
<sequence length="99" mass="11391">MGRLGAFWPNSNETKRGKGGSPPAPKARLVENHKWAHLSQFWSQSQQSQRMAKNHIVATFNPWPRETTRVHQLRPRKVSPKFRGRPLRTKGSRCGAYMV</sequence>
<dbReference type="EMBL" id="AVOT02093182">
    <property type="protein sequence ID" value="MBW0573965.1"/>
    <property type="molecule type" value="Genomic_DNA"/>
</dbReference>
<comment type="caution">
    <text evidence="2">The sequence shown here is derived from an EMBL/GenBank/DDBJ whole genome shotgun (WGS) entry which is preliminary data.</text>
</comment>
<proteinExistence type="predicted"/>
<gene>
    <name evidence="2" type="ORF">O181_113680</name>
</gene>
<evidence type="ECO:0000256" key="1">
    <source>
        <dbReference type="SAM" id="MobiDB-lite"/>
    </source>
</evidence>
<reference evidence="2" key="1">
    <citation type="submission" date="2021-03" db="EMBL/GenBank/DDBJ databases">
        <title>Draft genome sequence of rust myrtle Austropuccinia psidii MF-1, a brazilian biotype.</title>
        <authorList>
            <person name="Quecine M.C."/>
            <person name="Pachon D.M.R."/>
            <person name="Bonatelli M.L."/>
            <person name="Correr F.H."/>
            <person name="Franceschini L.M."/>
            <person name="Leite T.F."/>
            <person name="Margarido G.R.A."/>
            <person name="Almeida C.A."/>
            <person name="Ferrarezi J.A."/>
            <person name="Labate C.A."/>
        </authorList>
    </citation>
    <scope>NUCLEOTIDE SEQUENCE</scope>
    <source>
        <strain evidence="2">MF-1</strain>
    </source>
</reference>
<organism evidence="2 3">
    <name type="scientific">Austropuccinia psidii MF-1</name>
    <dbReference type="NCBI Taxonomy" id="1389203"/>
    <lineage>
        <taxon>Eukaryota</taxon>
        <taxon>Fungi</taxon>
        <taxon>Dikarya</taxon>
        <taxon>Basidiomycota</taxon>
        <taxon>Pucciniomycotina</taxon>
        <taxon>Pucciniomycetes</taxon>
        <taxon>Pucciniales</taxon>
        <taxon>Sphaerophragmiaceae</taxon>
        <taxon>Austropuccinia</taxon>
    </lineage>
</organism>
<accession>A0A9Q3PUS1</accession>
<name>A0A9Q3PUS1_9BASI</name>
<feature type="region of interest" description="Disordered" evidence="1">
    <location>
        <begin position="1"/>
        <end position="27"/>
    </location>
</feature>
<keyword evidence="3" id="KW-1185">Reference proteome</keyword>
<feature type="region of interest" description="Disordered" evidence="1">
    <location>
        <begin position="67"/>
        <end position="99"/>
    </location>
</feature>
<dbReference type="AlphaFoldDB" id="A0A9Q3PUS1"/>
<protein>
    <submittedName>
        <fullName evidence="2">Uncharacterized protein</fullName>
    </submittedName>
</protein>
<feature type="compositionally biased region" description="Basic residues" evidence="1">
    <location>
        <begin position="71"/>
        <end position="91"/>
    </location>
</feature>
<evidence type="ECO:0000313" key="2">
    <source>
        <dbReference type="EMBL" id="MBW0573965.1"/>
    </source>
</evidence>